<feature type="transmembrane region" description="Helical" evidence="1">
    <location>
        <begin position="7"/>
        <end position="26"/>
    </location>
</feature>
<feature type="non-terminal residue" evidence="2">
    <location>
        <position position="1"/>
    </location>
</feature>
<evidence type="ECO:0000313" key="2">
    <source>
        <dbReference type="EMBL" id="GFH18470.1"/>
    </source>
</evidence>
<proteinExistence type="predicted"/>
<gene>
    <name evidence="2" type="ORF">HaLaN_15283</name>
</gene>
<dbReference type="EMBL" id="BLLF01001305">
    <property type="protein sequence ID" value="GFH18470.1"/>
    <property type="molecule type" value="Genomic_DNA"/>
</dbReference>
<organism evidence="2 3">
    <name type="scientific">Haematococcus lacustris</name>
    <name type="common">Green alga</name>
    <name type="synonym">Haematococcus pluvialis</name>
    <dbReference type="NCBI Taxonomy" id="44745"/>
    <lineage>
        <taxon>Eukaryota</taxon>
        <taxon>Viridiplantae</taxon>
        <taxon>Chlorophyta</taxon>
        <taxon>core chlorophytes</taxon>
        <taxon>Chlorophyceae</taxon>
        <taxon>CS clade</taxon>
        <taxon>Chlamydomonadales</taxon>
        <taxon>Haematococcaceae</taxon>
        <taxon>Haematococcus</taxon>
    </lineage>
</organism>
<sequence>MRSSCRPWTLGPVLSLMGFFMGVLWIDSLASEAYISLT</sequence>
<accession>A0A699ZAM7</accession>
<protein>
    <submittedName>
        <fullName evidence="2">Uncharacterized protein</fullName>
    </submittedName>
</protein>
<reference evidence="2 3" key="1">
    <citation type="submission" date="2020-02" db="EMBL/GenBank/DDBJ databases">
        <title>Draft genome sequence of Haematococcus lacustris strain NIES-144.</title>
        <authorList>
            <person name="Morimoto D."/>
            <person name="Nakagawa S."/>
            <person name="Yoshida T."/>
            <person name="Sawayama S."/>
        </authorList>
    </citation>
    <scope>NUCLEOTIDE SEQUENCE [LARGE SCALE GENOMIC DNA]</scope>
    <source>
        <strain evidence="2 3">NIES-144</strain>
    </source>
</reference>
<keyword evidence="1" id="KW-1133">Transmembrane helix</keyword>
<keyword evidence="1" id="KW-0812">Transmembrane</keyword>
<keyword evidence="1" id="KW-0472">Membrane</keyword>
<dbReference type="Proteomes" id="UP000485058">
    <property type="component" value="Unassembled WGS sequence"/>
</dbReference>
<name>A0A699ZAM7_HAELA</name>
<evidence type="ECO:0000256" key="1">
    <source>
        <dbReference type="SAM" id="Phobius"/>
    </source>
</evidence>
<evidence type="ECO:0000313" key="3">
    <source>
        <dbReference type="Proteomes" id="UP000485058"/>
    </source>
</evidence>
<keyword evidence="3" id="KW-1185">Reference proteome</keyword>
<dbReference type="AlphaFoldDB" id="A0A699ZAM7"/>
<comment type="caution">
    <text evidence="2">The sequence shown here is derived from an EMBL/GenBank/DDBJ whole genome shotgun (WGS) entry which is preliminary data.</text>
</comment>